<comment type="caution">
    <text evidence="2">The sequence shown here is derived from an EMBL/GenBank/DDBJ whole genome shotgun (WGS) entry which is preliminary data.</text>
</comment>
<sequence length="394" mass="42030">MKADGRFVSMIWSQAEGLLRYLPVLFQKPFASGESGPEQSGLLSVVEGFGSKSAATHTHNDGLASFVAGDGTMSAPGVSFQGQLRRRRATLVLGSFGRRNVSPAAAVVVGLSSTSWHNATANGSRKRHGTLGPGAWLLGPKNKLTSPHRKWQQPKRCTALWLAAPANGLRLGGNGAAVVHSRRRLGELVLVWACVGVELGFGLVLRLTTAQLMAAGSVRFDSRKPDDGSTASSRPRASMKHECRFGRANASVAFMPVPHAREPPSVIAMILVRPCMVVSGGADSVDDENPRVQGQASTLHQAVPYQLTCHIEVIHGLLGTVSIHFGERCNAQTIAHRAYRGNMGLHQQSLSTARPVLARSKEALPCCVELDSCCEAVPSSEAGEAKRYRRGLHG</sequence>
<organism evidence="2 3">
    <name type="scientific">Purpureocillium lilacinum</name>
    <name type="common">Paecilomyces lilacinus</name>
    <dbReference type="NCBI Taxonomy" id="33203"/>
    <lineage>
        <taxon>Eukaryota</taxon>
        <taxon>Fungi</taxon>
        <taxon>Dikarya</taxon>
        <taxon>Ascomycota</taxon>
        <taxon>Pezizomycotina</taxon>
        <taxon>Sordariomycetes</taxon>
        <taxon>Hypocreomycetidae</taxon>
        <taxon>Hypocreales</taxon>
        <taxon>Ophiocordycipitaceae</taxon>
        <taxon>Purpureocillium</taxon>
    </lineage>
</organism>
<keyword evidence="3" id="KW-1185">Reference proteome</keyword>
<dbReference type="EMBL" id="JAWRVI010000008">
    <property type="protein sequence ID" value="KAK4092596.1"/>
    <property type="molecule type" value="Genomic_DNA"/>
</dbReference>
<evidence type="ECO:0000313" key="2">
    <source>
        <dbReference type="EMBL" id="KAK4092596.1"/>
    </source>
</evidence>
<evidence type="ECO:0000313" key="3">
    <source>
        <dbReference type="Proteomes" id="UP001287286"/>
    </source>
</evidence>
<evidence type="ECO:0000256" key="1">
    <source>
        <dbReference type="SAM" id="MobiDB-lite"/>
    </source>
</evidence>
<dbReference type="Proteomes" id="UP001287286">
    <property type="component" value="Unassembled WGS sequence"/>
</dbReference>
<gene>
    <name evidence="2" type="ORF">Purlil1_3217</name>
</gene>
<reference evidence="2 3" key="1">
    <citation type="journal article" date="2024" name="Microbiol. Resour. Announc.">
        <title>Genome annotations for the ascomycete fungi Trichoderma harzianum, Trichoderma aggressivum, and Purpureocillium lilacinum.</title>
        <authorList>
            <person name="Beijen E.P.W."/>
            <person name="Ohm R.A."/>
        </authorList>
    </citation>
    <scope>NUCLEOTIDE SEQUENCE [LARGE SCALE GENOMIC DNA]</scope>
    <source>
        <strain evidence="2 3">CBS 150709</strain>
    </source>
</reference>
<protein>
    <submittedName>
        <fullName evidence="2">Uncharacterized protein</fullName>
    </submittedName>
</protein>
<accession>A0ABR0C9H0</accession>
<name>A0ABR0C9H0_PURLI</name>
<feature type="region of interest" description="Disordered" evidence="1">
    <location>
        <begin position="220"/>
        <end position="240"/>
    </location>
</feature>
<proteinExistence type="predicted"/>